<accession>A0AAP2FLH5</accession>
<dbReference type="RefSeq" id="WP_210846200.1">
    <property type="nucleotide sequence ID" value="NZ_JAGKON010000013.1"/>
</dbReference>
<dbReference type="AlphaFoldDB" id="A0AAP2FLH5"/>
<reference evidence="2 3" key="1">
    <citation type="submission" date="2021-03" db="EMBL/GenBank/DDBJ databases">
        <authorList>
            <person name="Stanton E."/>
        </authorList>
    </citation>
    <scope>NUCLEOTIDE SEQUENCE [LARGE SCALE GENOMIC DNA]</scope>
    <source>
        <strain evidence="2 3">2020EL-00037</strain>
    </source>
</reference>
<name>A0AAP2FLH5_KLEOX</name>
<evidence type="ECO:0000313" key="2">
    <source>
        <dbReference type="EMBL" id="MBQ0600792.1"/>
    </source>
</evidence>
<gene>
    <name evidence="2" type="ORF">J7S78_13425</name>
</gene>
<feature type="compositionally biased region" description="Basic and acidic residues" evidence="1">
    <location>
        <begin position="73"/>
        <end position="100"/>
    </location>
</feature>
<protein>
    <submittedName>
        <fullName evidence="2">Uncharacterized protein</fullName>
    </submittedName>
</protein>
<organism evidence="2 3">
    <name type="scientific">Klebsiella oxytoca</name>
    <dbReference type="NCBI Taxonomy" id="571"/>
    <lineage>
        <taxon>Bacteria</taxon>
        <taxon>Pseudomonadati</taxon>
        <taxon>Pseudomonadota</taxon>
        <taxon>Gammaproteobacteria</taxon>
        <taxon>Enterobacterales</taxon>
        <taxon>Enterobacteriaceae</taxon>
        <taxon>Klebsiella/Raoultella group</taxon>
        <taxon>Klebsiella</taxon>
    </lineage>
</organism>
<keyword evidence="3" id="KW-1185">Reference proteome</keyword>
<comment type="caution">
    <text evidence="2">The sequence shown here is derived from an EMBL/GenBank/DDBJ whole genome shotgun (WGS) entry which is preliminary data.</text>
</comment>
<evidence type="ECO:0000256" key="1">
    <source>
        <dbReference type="SAM" id="MobiDB-lite"/>
    </source>
</evidence>
<proteinExistence type="predicted"/>
<feature type="compositionally biased region" description="Polar residues" evidence="1">
    <location>
        <begin position="122"/>
        <end position="131"/>
    </location>
</feature>
<feature type="region of interest" description="Disordered" evidence="1">
    <location>
        <begin position="52"/>
        <end position="184"/>
    </location>
</feature>
<dbReference type="EMBL" id="JAGKON010000013">
    <property type="protein sequence ID" value="MBQ0600792.1"/>
    <property type="molecule type" value="Genomic_DNA"/>
</dbReference>
<dbReference type="Proteomes" id="UP000673434">
    <property type="component" value="Unassembled WGS sequence"/>
</dbReference>
<evidence type="ECO:0000313" key="3">
    <source>
        <dbReference type="Proteomes" id="UP000673434"/>
    </source>
</evidence>
<sequence length="184" mass="19772">MKVHVTVDESIYPELHELLEATPVSKRARVLANLAFKACLLNNVALMNAELTTPSRGRNSSSKKKNSTATGKNRRDDSKTDKPVFEDRSGLGEDKKEKVNNGDSVQPIPQLNVNEQVIAGGENTSENTSPVVNIPTPVRSDGTGVPERNSGSGDASDQQINADGEGSKNSAPQVPNTRKRRILG</sequence>
<feature type="compositionally biased region" description="Polar residues" evidence="1">
    <location>
        <begin position="101"/>
        <end position="115"/>
    </location>
</feature>
<feature type="compositionally biased region" description="Polar residues" evidence="1">
    <location>
        <begin position="149"/>
        <end position="176"/>
    </location>
</feature>